<dbReference type="GO" id="GO:0005737">
    <property type="term" value="C:cytoplasm"/>
    <property type="evidence" value="ECO:0007669"/>
    <property type="project" value="TreeGrafter"/>
</dbReference>
<dbReference type="PANTHER" id="PTHR45872">
    <property type="entry name" value="RHO GUANINE NUCLEOTIDE EXCHANGE FACTOR 2, ISOFORM D"/>
    <property type="match status" value="1"/>
</dbReference>
<feature type="domain" description="DH" evidence="1">
    <location>
        <begin position="1"/>
        <end position="72"/>
    </location>
</feature>
<dbReference type="GO" id="GO:0005085">
    <property type="term" value="F:guanyl-nucleotide exchange factor activity"/>
    <property type="evidence" value="ECO:0007669"/>
    <property type="project" value="InterPro"/>
</dbReference>
<dbReference type="InterPro" id="IPR035899">
    <property type="entry name" value="DBL_dom_sf"/>
</dbReference>
<reference evidence="2" key="1">
    <citation type="submission" date="2022-12" db="EMBL/GenBank/DDBJ databases">
        <authorList>
            <person name="Alioto T."/>
            <person name="Alioto T."/>
            <person name="Gomez Garrido J."/>
        </authorList>
    </citation>
    <scope>NUCLEOTIDE SEQUENCE</scope>
</reference>
<protein>
    <submittedName>
        <fullName evidence="2">Rho guanine nucleotide exchange factor 11 isoform X2</fullName>
    </submittedName>
</protein>
<proteinExistence type="predicted"/>
<dbReference type="PANTHER" id="PTHR45872:SF1">
    <property type="entry name" value="RHO GUANINE NUCLEOTIDE EXCHANGE FACTOR 11"/>
    <property type="match status" value="1"/>
</dbReference>
<sequence>MTEASHLSSLHVLTVLFYQRLYKEKLLSQEELTLVFPDLRELLKIHGSLSGKMKDLQEKGPLIEEIGDHLLSQEIESCP</sequence>
<dbReference type="Pfam" id="PF00621">
    <property type="entry name" value="RhoGEF"/>
    <property type="match status" value="1"/>
</dbReference>
<dbReference type="Gene3D" id="1.20.900.10">
    <property type="entry name" value="Dbl homology (DH) domain"/>
    <property type="match status" value="1"/>
</dbReference>
<evidence type="ECO:0000259" key="1">
    <source>
        <dbReference type="PROSITE" id="PS50010"/>
    </source>
</evidence>
<keyword evidence="3" id="KW-1185">Reference proteome</keyword>
<dbReference type="SUPFAM" id="SSF48065">
    <property type="entry name" value="DBL homology domain (DH-domain)"/>
    <property type="match status" value="1"/>
</dbReference>
<evidence type="ECO:0000313" key="3">
    <source>
        <dbReference type="Proteomes" id="UP001178461"/>
    </source>
</evidence>
<dbReference type="AlphaFoldDB" id="A0AA35PPA5"/>
<dbReference type="GO" id="GO:0001664">
    <property type="term" value="F:G protein-coupled receptor binding"/>
    <property type="evidence" value="ECO:0007669"/>
    <property type="project" value="TreeGrafter"/>
</dbReference>
<dbReference type="EMBL" id="OX395139">
    <property type="protein sequence ID" value="CAI5792908.1"/>
    <property type="molecule type" value="Genomic_DNA"/>
</dbReference>
<name>A0AA35PPA5_9SAUR</name>
<organism evidence="2 3">
    <name type="scientific">Podarcis lilfordi</name>
    <name type="common">Lilford's wall lizard</name>
    <dbReference type="NCBI Taxonomy" id="74358"/>
    <lineage>
        <taxon>Eukaryota</taxon>
        <taxon>Metazoa</taxon>
        <taxon>Chordata</taxon>
        <taxon>Craniata</taxon>
        <taxon>Vertebrata</taxon>
        <taxon>Euteleostomi</taxon>
        <taxon>Lepidosauria</taxon>
        <taxon>Squamata</taxon>
        <taxon>Bifurcata</taxon>
        <taxon>Unidentata</taxon>
        <taxon>Episquamata</taxon>
        <taxon>Laterata</taxon>
        <taxon>Lacertibaenia</taxon>
        <taxon>Lacertidae</taxon>
        <taxon>Podarcis</taxon>
    </lineage>
</organism>
<dbReference type="Proteomes" id="UP001178461">
    <property type="component" value="Chromosome 14"/>
</dbReference>
<gene>
    <name evidence="2" type="ORF">PODLI_1B009321</name>
</gene>
<evidence type="ECO:0000313" key="2">
    <source>
        <dbReference type="EMBL" id="CAI5792908.1"/>
    </source>
</evidence>
<accession>A0AA35PPA5</accession>
<dbReference type="InterPro" id="IPR000219">
    <property type="entry name" value="DH_dom"/>
</dbReference>
<dbReference type="GO" id="GO:0007186">
    <property type="term" value="P:G protein-coupled receptor signaling pathway"/>
    <property type="evidence" value="ECO:0007669"/>
    <property type="project" value="TreeGrafter"/>
</dbReference>
<dbReference type="PROSITE" id="PS50010">
    <property type="entry name" value="DH_2"/>
    <property type="match status" value="1"/>
</dbReference>